<evidence type="ECO:0000259" key="4">
    <source>
        <dbReference type="Pfam" id="PF13490"/>
    </source>
</evidence>
<keyword evidence="3" id="KW-0472">Membrane</keyword>
<feature type="domain" description="Putative zinc-finger" evidence="4">
    <location>
        <begin position="3"/>
        <end position="37"/>
    </location>
</feature>
<dbReference type="InterPro" id="IPR027383">
    <property type="entry name" value="Znf_put"/>
</dbReference>
<dbReference type="Gene3D" id="1.10.10.1320">
    <property type="entry name" value="Anti-sigma factor, zinc-finger domain"/>
    <property type="match status" value="1"/>
</dbReference>
<dbReference type="Proteomes" id="UP001589776">
    <property type="component" value="Unassembled WGS sequence"/>
</dbReference>
<gene>
    <name evidence="5" type="ORF">ACFFK0_14980</name>
</gene>
<sequence>MNCKDAIPWMHEYLDGDLSGPEAAKLKEHLLTCRDCRAMFEQFERTEALVRSLTPVPVPGDLTARIMNGIPMPKRRGAWLRWVRRHPAASVAAVFALVMLTSFATMWNEDSELIVKGTDLEHVQIRGNTVIVPAGQTVRGNLMVQGGEVQVEGEVSGNLTVIDGTVNMASTARIAGQYKKVDQALDYVWYKLNDWATAITH</sequence>
<evidence type="ECO:0000256" key="1">
    <source>
        <dbReference type="ARBA" id="ARBA00024353"/>
    </source>
</evidence>
<protein>
    <recommendedName>
        <fullName evidence="2">Anti-sigma-W factor RsiW</fullName>
    </recommendedName>
</protein>
<name>A0ABV6DMC3_9BACL</name>
<organism evidence="5 6">
    <name type="scientific">Paenibacillus chartarius</name>
    <dbReference type="NCBI Taxonomy" id="747481"/>
    <lineage>
        <taxon>Bacteria</taxon>
        <taxon>Bacillati</taxon>
        <taxon>Bacillota</taxon>
        <taxon>Bacilli</taxon>
        <taxon>Bacillales</taxon>
        <taxon>Paenibacillaceae</taxon>
        <taxon>Paenibacillus</taxon>
    </lineage>
</organism>
<keyword evidence="3" id="KW-0812">Transmembrane</keyword>
<keyword evidence="3" id="KW-1133">Transmembrane helix</keyword>
<dbReference type="InterPro" id="IPR041916">
    <property type="entry name" value="Anti_sigma_zinc_sf"/>
</dbReference>
<accession>A0ABV6DMC3</accession>
<evidence type="ECO:0000313" key="5">
    <source>
        <dbReference type="EMBL" id="MFC0213747.1"/>
    </source>
</evidence>
<reference evidence="5 6" key="1">
    <citation type="submission" date="2024-09" db="EMBL/GenBank/DDBJ databases">
        <authorList>
            <person name="Sun Q."/>
            <person name="Mori K."/>
        </authorList>
    </citation>
    <scope>NUCLEOTIDE SEQUENCE [LARGE SCALE GENOMIC DNA]</scope>
    <source>
        <strain evidence="5 6">CCM 7759</strain>
    </source>
</reference>
<comment type="caution">
    <text evidence="5">The sequence shown here is derived from an EMBL/GenBank/DDBJ whole genome shotgun (WGS) entry which is preliminary data.</text>
</comment>
<evidence type="ECO:0000256" key="2">
    <source>
        <dbReference type="ARBA" id="ARBA00024438"/>
    </source>
</evidence>
<comment type="similarity">
    <text evidence="1">Belongs to the zinc-associated anti-sigma factor (ZAS) superfamily. Anti-sigma-W factor family.</text>
</comment>
<evidence type="ECO:0000313" key="6">
    <source>
        <dbReference type="Proteomes" id="UP001589776"/>
    </source>
</evidence>
<evidence type="ECO:0000256" key="3">
    <source>
        <dbReference type="SAM" id="Phobius"/>
    </source>
</evidence>
<keyword evidence="6" id="KW-1185">Reference proteome</keyword>
<dbReference type="RefSeq" id="WP_377471078.1">
    <property type="nucleotide sequence ID" value="NZ_JBHLWN010000061.1"/>
</dbReference>
<dbReference type="Pfam" id="PF13490">
    <property type="entry name" value="zf-HC2"/>
    <property type="match status" value="1"/>
</dbReference>
<feature type="transmembrane region" description="Helical" evidence="3">
    <location>
        <begin position="88"/>
        <end position="107"/>
    </location>
</feature>
<dbReference type="EMBL" id="JBHLWN010000061">
    <property type="protein sequence ID" value="MFC0213747.1"/>
    <property type="molecule type" value="Genomic_DNA"/>
</dbReference>
<proteinExistence type="inferred from homology"/>